<keyword evidence="7" id="KW-0808">Transferase</keyword>
<proteinExistence type="inferred from homology"/>
<sequence>MVCLKSDSLVIAANYDSEKVLMAILPYRGRSKPFVIYSEFLEVTLTRAFSTLQKLEAIIDLQLNETWTRENQVLPGRTHPEMSMSA</sequence>
<evidence type="ECO:0000256" key="4">
    <source>
        <dbReference type="ARBA" id="ARBA00022694"/>
    </source>
</evidence>
<dbReference type="Proteomes" id="UP000054928">
    <property type="component" value="Unassembled WGS sequence"/>
</dbReference>
<evidence type="ECO:0000313" key="8">
    <source>
        <dbReference type="Proteomes" id="UP000054928"/>
    </source>
</evidence>
<dbReference type="PANTHER" id="PTHR12945">
    <property type="entry name" value="TRANSLATION INITIATION FACTOR EIF3-RELATED"/>
    <property type="match status" value="1"/>
</dbReference>
<comment type="similarity">
    <text evidence="2">Belongs to the TRM6/GCD10 family.</text>
</comment>
<dbReference type="GeneID" id="36399085"/>
<dbReference type="GO" id="GO:0008168">
    <property type="term" value="F:methyltransferase activity"/>
    <property type="evidence" value="ECO:0007669"/>
    <property type="project" value="UniProtKB-KW"/>
</dbReference>
<dbReference type="RefSeq" id="XP_024583703.1">
    <property type="nucleotide sequence ID" value="XM_024718289.1"/>
</dbReference>
<dbReference type="STRING" id="4781.A0A0P1B204"/>
<evidence type="ECO:0000256" key="2">
    <source>
        <dbReference type="ARBA" id="ARBA00008320"/>
    </source>
</evidence>
<dbReference type="OrthoDB" id="10254665at2759"/>
<dbReference type="GO" id="GO:0031515">
    <property type="term" value="C:tRNA (m1A) methyltransferase complex"/>
    <property type="evidence" value="ECO:0007669"/>
    <property type="project" value="InterPro"/>
</dbReference>
<comment type="subcellular location">
    <subcellularLocation>
        <location evidence="1">Nucleus</location>
    </subcellularLocation>
</comment>
<dbReference type="EMBL" id="CCYD01002477">
    <property type="protein sequence ID" value="CEG47334.1"/>
    <property type="molecule type" value="Genomic_DNA"/>
</dbReference>
<protein>
    <recommendedName>
        <fullName evidence="3">tRNA (adenine(58)-N(1))-methyltransferase non-catalytic subunit TRM6</fullName>
    </recommendedName>
    <alternativeName>
        <fullName evidence="6">tRNA(m1A58)-methyltransferase subunit TRM6</fullName>
    </alternativeName>
</protein>
<feature type="non-terminal residue" evidence="7">
    <location>
        <position position="86"/>
    </location>
</feature>
<evidence type="ECO:0000256" key="1">
    <source>
        <dbReference type="ARBA" id="ARBA00004123"/>
    </source>
</evidence>
<evidence type="ECO:0000256" key="6">
    <source>
        <dbReference type="ARBA" id="ARBA00032319"/>
    </source>
</evidence>
<keyword evidence="7" id="KW-0489">Methyltransferase</keyword>
<evidence type="ECO:0000313" key="7">
    <source>
        <dbReference type="EMBL" id="CEG47334.1"/>
    </source>
</evidence>
<dbReference type="GO" id="GO:0030488">
    <property type="term" value="P:tRNA methylation"/>
    <property type="evidence" value="ECO:0007669"/>
    <property type="project" value="InterPro"/>
</dbReference>
<dbReference type="AlphaFoldDB" id="A0A0P1B204"/>
<keyword evidence="5" id="KW-0539">Nucleus</keyword>
<organism evidence="7 8">
    <name type="scientific">Plasmopara halstedii</name>
    <name type="common">Downy mildew of sunflower</name>
    <dbReference type="NCBI Taxonomy" id="4781"/>
    <lineage>
        <taxon>Eukaryota</taxon>
        <taxon>Sar</taxon>
        <taxon>Stramenopiles</taxon>
        <taxon>Oomycota</taxon>
        <taxon>Peronosporomycetes</taxon>
        <taxon>Peronosporales</taxon>
        <taxon>Peronosporaceae</taxon>
        <taxon>Plasmopara</taxon>
    </lineage>
</organism>
<dbReference type="GO" id="GO:0005634">
    <property type="term" value="C:nucleus"/>
    <property type="evidence" value="ECO:0007669"/>
    <property type="project" value="UniProtKB-SubCell"/>
</dbReference>
<accession>A0A0P1B204</accession>
<dbReference type="PANTHER" id="PTHR12945:SF0">
    <property type="entry name" value="TRNA (ADENINE(58)-N(1))-METHYLTRANSFERASE NON-CATALYTIC SUBUNIT TRM6"/>
    <property type="match status" value="1"/>
</dbReference>
<keyword evidence="8" id="KW-1185">Reference proteome</keyword>
<keyword evidence="4" id="KW-0819">tRNA processing</keyword>
<evidence type="ECO:0000256" key="5">
    <source>
        <dbReference type="ARBA" id="ARBA00023242"/>
    </source>
</evidence>
<dbReference type="InterPro" id="IPR017423">
    <property type="entry name" value="TRM6"/>
</dbReference>
<evidence type="ECO:0000256" key="3">
    <source>
        <dbReference type="ARBA" id="ARBA00021704"/>
    </source>
</evidence>
<name>A0A0P1B204_PLAHL</name>
<reference evidence="8" key="1">
    <citation type="submission" date="2014-09" db="EMBL/GenBank/DDBJ databases">
        <authorList>
            <person name="Sharma Rahul"/>
            <person name="Thines Marco"/>
        </authorList>
    </citation>
    <scope>NUCLEOTIDE SEQUENCE [LARGE SCALE GENOMIC DNA]</scope>
</reference>